<sequence length="202" mass="21969">MLPFQLLDMPTQSTTPPHWLKLVLLSLLLHAAVLIVWQPAKPTHPTAASALAIQLLMRPPLLAKQLTTNKTQPEKISPQAKPQPSNPQLITKTQTQIQHQAQYGQPLSASAVAATAPASPALNLDVSSALANPATAPRQQLVQRHGEKPRQLNTEAPEHETALSQDLKKAIRKDCRKAYSSMGLLAIPLLMKDSVTDDGCDW</sequence>
<name>A0ABX8Z267_9NEIS</name>
<evidence type="ECO:0008006" key="4">
    <source>
        <dbReference type="Google" id="ProtNLM"/>
    </source>
</evidence>
<organism evidence="2 3">
    <name type="scientific">Deefgea tanakiae</name>
    <dbReference type="NCBI Taxonomy" id="2865840"/>
    <lineage>
        <taxon>Bacteria</taxon>
        <taxon>Pseudomonadati</taxon>
        <taxon>Pseudomonadota</taxon>
        <taxon>Betaproteobacteria</taxon>
        <taxon>Neisseriales</taxon>
        <taxon>Chitinibacteraceae</taxon>
        <taxon>Deefgea</taxon>
    </lineage>
</organism>
<evidence type="ECO:0000313" key="2">
    <source>
        <dbReference type="EMBL" id="QZA76661.1"/>
    </source>
</evidence>
<evidence type="ECO:0000256" key="1">
    <source>
        <dbReference type="SAM" id="MobiDB-lite"/>
    </source>
</evidence>
<proteinExistence type="predicted"/>
<dbReference type="RefSeq" id="WP_221005065.1">
    <property type="nucleotide sequence ID" value="NZ_CP081150.1"/>
</dbReference>
<protein>
    <recommendedName>
        <fullName evidence="4">Energy transducer TonB</fullName>
    </recommendedName>
</protein>
<feature type="compositionally biased region" description="Basic and acidic residues" evidence="1">
    <location>
        <begin position="144"/>
        <end position="164"/>
    </location>
</feature>
<dbReference type="Proteomes" id="UP000825679">
    <property type="component" value="Chromosome"/>
</dbReference>
<reference evidence="2 3" key="1">
    <citation type="submission" date="2021-08" db="EMBL/GenBank/DDBJ databases">
        <title>complete genome sequencing of Deefgea sp. D25.</title>
        <authorList>
            <person name="Bae J.-W."/>
            <person name="Gim D.-H."/>
        </authorList>
    </citation>
    <scope>NUCLEOTIDE SEQUENCE [LARGE SCALE GENOMIC DNA]</scope>
    <source>
        <strain evidence="2 3">D25</strain>
    </source>
</reference>
<dbReference type="EMBL" id="CP081150">
    <property type="protein sequence ID" value="QZA76661.1"/>
    <property type="molecule type" value="Genomic_DNA"/>
</dbReference>
<feature type="region of interest" description="Disordered" evidence="1">
    <location>
        <begin position="135"/>
        <end position="164"/>
    </location>
</feature>
<evidence type="ECO:0000313" key="3">
    <source>
        <dbReference type="Proteomes" id="UP000825679"/>
    </source>
</evidence>
<keyword evidence="3" id="KW-1185">Reference proteome</keyword>
<gene>
    <name evidence="2" type="ORF">K4H28_09990</name>
</gene>
<accession>A0ABX8Z267</accession>